<dbReference type="AlphaFoldDB" id="A0A2T2P8K5"/>
<organism evidence="1 2">
    <name type="scientific">Corynespora cassiicola Philippines</name>
    <dbReference type="NCBI Taxonomy" id="1448308"/>
    <lineage>
        <taxon>Eukaryota</taxon>
        <taxon>Fungi</taxon>
        <taxon>Dikarya</taxon>
        <taxon>Ascomycota</taxon>
        <taxon>Pezizomycotina</taxon>
        <taxon>Dothideomycetes</taxon>
        <taxon>Pleosporomycetidae</taxon>
        <taxon>Pleosporales</taxon>
        <taxon>Corynesporascaceae</taxon>
        <taxon>Corynespora</taxon>
    </lineage>
</organism>
<protein>
    <submittedName>
        <fullName evidence="1">Uncharacterized protein</fullName>
    </submittedName>
</protein>
<gene>
    <name evidence="1" type="ORF">BS50DRAFT_627348</name>
</gene>
<sequence length="180" mass="20015">MATAISGLPQIKRMPLWVYPIRLFLHITCEKRKLIKEQWQCVSANGDGGSGPTKFPGELNRLPGALLSQEPGDPTCQKIRRGSDEECDHATNSSLAGSEATSAPPVGRVRELALFTLPRLVRGLMGTASARLRFFEKVNLASRLVDHLRTMRKVRPSFQFVLSRDALAMFSVKQSPWEDP</sequence>
<keyword evidence="2" id="KW-1185">Reference proteome</keyword>
<evidence type="ECO:0000313" key="1">
    <source>
        <dbReference type="EMBL" id="PSN73977.1"/>
    </source>
</evidence>
<dbReference type="EMBL" id="KZ678128">
    <property type="protein sequence ID" value="PSN73977.1"/>
    <property type="molecule type" value="Genomic_DNA"/>
</dbReference>
<evidence type="ECO:0000313" key="2">
    <source>
        <dbReference type="Proteomes" id="UP000240883"/>
    </source>
</evidence>
<reference evidence="1 2" key="1">
    <citation type="journal article" date="2018" name="Front. Microbiol.">
        <title>Genome-Wide Analysis of Corynespora cassiicola Leaf Fall Disease Putative Effectors.</title>
        <authorList>
            <person name="Lopez D."/>
            <person name="Ribeiro S."/>
            <person name="Label P."/>
            <person name="Fumanal B."/>
            <person name="Venisse J.S."/>
            <person name="Kohler A."/>
            <person name="de Oliveira R.R."/>
            <person name="Labutti K."/>
            <person name="Lipzen A."/>
            <person name="Lail K."/>
            <person name="Bauer D."/>
            <person name="Ohm R.A."/>
            <person name="Barry K.W."/>
            <person name="Spatafora J."/>
            <person name="Grigoriev I.V."/>
            <person name="Martin F.M."/>
            <person name="Pujade-Renaud V."/>
        </authorList>
    </citation>
    <scope>NUCLEOTIDE SEQUENCE [LARGE SCALE GENOMIC DNA]</scope>
    <source>
        <strain evidence="1 2">Philippines</strain>
    </source>
</reference>
<proteinExistence type="predicted"/>
<accession>A0A2T2P8K5</accession>
<dbReference type="Proteomes" id="UP000240883">
    <property type="component" value="Unassembled WGS sequence"/>
</dbReference>
<name>A0A2T2P8K5_CORCC</name>